<sequence length="368" mass="42286">MTQVKIGLFKFGEEDFELRYVIRDKDVKFVAKDIATVLKYSNAKEAIKVHVDEKYKTTFIKEVENNSGVGDNTSNDEQTVFKNWDEETKGMQFTPHGLDNAPVVAKQGSPLYLHPHTILITKSGVIQLIMKSKLPYAVELQEWLLEEVIPQVLCTGKYQPAIENSGNGVDLYREFSKLVQKKDEQIQLITTQLQTMAVQKDQMISRVMNDMNRMYSGFQETMQKKDAMMQQKDAMMQKKDEQVSKLLDKMVDLSDRAVQYPQNANKVPVLCVARQGTTFEAITGQQPYVQRQKNKRSFAEANIVVESRRPNPIVDWNNAVYEADSAFGKNNVKRLKRSLYFDSSEDAALFEDRLKTMLQSRNLLNKKN</sequence>
<feature type="domain" description="Bro-N" evidence="1">
    <location>
        <begin position="1"/>
        <end position="156"/>
    </location>
</feature>
<evidence type="ECO:0000259" key="1">
    <source>
        <dbReference type="PROSITE" id="PS51750"/>
    </source>
</evidence>
<gene>
    <name evidence="2" type="ORF">pesp081</name>
</gene>
<dbReference type="Pfam" id="PF02498">
    <property type="entry name" value="Bro-N"/>
    <property type="match status" value="1"/>
</dbReference>
<protein>
    <submittedName>
        <fullName evidence="2">Bro</fullName>
    </submittedName>
</protein>
<reference evidence="2 3" key="1">
    <citation type="journal article" date="2015" name="Genome Announc.">
        <title>A Distinct Group II Alphabaculovirus Isolated from a Peridroma Species.</title>
        <authorList>
            <person name="Rohrmann G.F."/>
            <person name="Erlandson M.A."/>
            <person name="Theilmann D.A."/>
        </authorList>
    </citation>
    <scope>NUCLEOTIDE SEQUENCE [LARGE SCALE GENOMIC DNA]</scope>
    <source>
        <strain evidence="2">GR_167</strain>
    </source>
</reference>
<dbReference type="PROSITE" id="PS51750">
    <property type="entry name" value="BRO_N"/>
    <property type="match status" value="1"/>
</dbReference>
<dbReference type="SMART" id="SM01040">
    <property type="entry name" value="Bro-N"/>
    <property type="match status" value="1"/>
</dbReference>
<dbReference type="PANTHER" id="PTHR36180:SF2">
    <property type="entry name" value="BRO FAMILY PROTEIN"/>
    <property type="match status" value="1"/>
</dbReference>
<proteinExistence type="predicted"/>
<dbReference type="Proteomes" id="UP000203240">
    <property type="component" value="Segment"/>
</dbReference>
<name>A0A068LKU6_9ABAC</name>
<dbReference type="InterPro" id="IPR003497">
    <property type="entry name" value="BRO_N_domain"/>
</dbReference>
<dbReference type="GeneID" id="20003991"/>
<evidence type="ECO:0000313" key="3">
    <source>
        <dbReference type="Proteomes" id="UP000203240"/>
    </source>
</evidence>
<dbReference type="OrthoDB" id="5316at10239"/>
<accession>A0A068LKU6</accession>
<keyword evidence="3" id="KW-1185">Reference proteome</keyword>
<dbReference type="RefSeq" id="YP_009049907.1">
    <property type="nucleotide sequence ID" value="NC_024625.1"/>
</dbReference>
<dbReference type="PANTHER" id="PTHR36180">
    <property type="entry name" value="DNA-BINDING PROTEIN-RELATED-RELATED"/>
    <property type="match status" value="1"/>
</dbReference>
<dbReference type="EMBL" id="KM009991">
    <property type="protein sequence ID" value="AIE47808.1"/>
    <property type="molecule type" value="Genomic_DNA"/>
</dbReference>
<evidence type="ECO:0000313" key="2">
    <source>
        <dbReference type="EMBL" id="AIE47808.1"/>
    </source>
</evidence>
<organism evidence="2 3">
    <name type="scientific">Peridroma alphabaculovirus</name>
    <dbReference type="NCBI Taxonomy" id="1346829"/>
    <lineage>
        <taxon>Viruses</taxon>
        <taxon>Viruses incertae sedis</taxon>
        <taxon>Naldaviricetes</taxon>
        <taxon>Lefavirales</taxon>
        <taxon>Baculoviridae</taxon>
        <taxon>Alphabaculovirus</taxon>
    </lineage>
</organism>